<evidence type="ECO:0000256" key="3">
    <source>
        <dbReference type="ARBA" id="ARBA00007336"/>
    </source>
</evidence>
<evidence type="ECO:0008006" key="10">
    <source>
        <dbReference type="Google" id="ProtNLM"/>
    </source>
</evidence>
<evidence type="ECO:0000256" key="1">
    <source>
        <dbReference type="ARBA" id="ARBA00003387"/>
    </source>
</evidence>
<dbReference type="GO" id="GO:0034399">
    <property type="term" value="C:nuclear periphery"/>
    <property type="evidence" value="ECO:0007669"/>
    <property type="project" value="TreeGrafter"/>
</dbReference>
<evidence type="ECO:0000256" key="6">
    <source>
        <dbReference type="ARBA" id="ARBA00023242"/>
    </source>
</evidence>
<comment type="function">
    <text evidence="1">Required for the processing of the 27S pre-rRNA.</text>
</comment>
<comment type="caution">
    <text evidence="8">The sequence shown here is derived from an EMBL/GenBank/DDBJ whole genome shotgun (WGS) entry which is preliminary data.</text>
</comment>
<keyword evidence="9" id="KW-1185">Reference proteome</keyword>
<dbReference type="GO" id="GO:0042273">
    <property type="term" value="P:ribosomal large subunit biogenesis"/>
    <property type="evidence" value="ECO:0007669"/>
    <property type="project" value="TreeGrafter"/>
</dbReference>
<feature type="compositionally biased region" description="Basic residues" evidence="7">
    <location>
        <begin position="301"/>
        <end position="314"/>
    </location>
</feature>
<feature type="compositionally biased region" description="Basic and acidic residues" evidence="7">
    <location>
        <begin position="223"/>
        <end position="242"/>
    </location>
</feature>
<sequence>MVDVGDNSESDGFVGDSDGYDTETELQEAFARGEIKPGLNVELDAKKPATNNVEGLKQRLADLRQNLPWIERLDVSCGMAPMAPEIAVYIAEQEARPEIKKVKTPKALDPTLDDFKRETNFHRQAQAAVLEAIPRLHELGLKTKRPDDYFAQMVKSDEHMQKIRANLLRKKAGQEVAEKVSKIRKNTKMMKQLQSQALQERQKAKKELISEVKKYRKGIRKDLDFLEPGADKRKPQQQDQQRRPGQTRKAIDKKKQKDAKYGQGGKKRGAKRNTAASAVDFKARRTPAKPQGKNKNQQRPGKAKRRNMNVKRKH</sequence>
<dbReference type="GO" id="GO:0030687">
    <property type="term" value="C:preribosome, large subunit precursor"/>
    <property type="evidence" value="ECO:0007669"/>
    <property type="project" value="TreeGrafter"/>
</dbReference>
<dbReference type="AlphaFoldDB" id="A0AAV7XZQ4"/>
<keyword evidence="5" id="KW-0175">Coiled coil</keyword>
<evidence type="ECO:0000313" key="9">
    <source>
        <dbReference type="Proteomes" id="UP001075354"/>
    </source>
</evidence>
<dbReference type="InterPro" id="IPR008610">
    <property type="entry name" value="Ebp2"/>
</dbReference>
<evidence type="ECO:0000256" key="7">
    <source>
        <dbReference type="SAM" id="MobiDB-lite"/>
    </source>
</evidence>
<comment type="subcellular location">
    <subcellularLocation>
        <location evidence="2">Nucleus</location>
        <location evidence="2">Nucleolus</location>
    </subcellularLocation>
</comment>
<dbReference type="GO" id="GO:0006364">
    <property type="term" value="P:rRNA processing"/>
    <property type="evidence" value="ECO:0007669"/>
    <property type="project" value="TreeGrafter"/>
</dbReference>
<feature type="region of interest" description="Disordered" evidence="7">
    <location>
        <begin position="223"/>
        <end position="314"/>
    </location>
</feature>
<gene>
    <name evidence="8" type="ORF">ONE63_000503</name>
</gene>
<evidence type="ECO:0000256" key="4">
    <source>
        <dbReference type="ARBA" id="ARBA00022517"/>
    </source>
</evidence>
<comment type="similarity">
    <text evidence="3">Belongs to the EBP2 family.</text>
</comment>
<evidence type="ECO:0000256" key="2">
    <source>
        <dbReference type="ARBA" id="ARBA00004604"/>
    </source>
</evidence>
<keyword evidence="4" id="KW-0690">Ribosome biogenesis</keyword>
<organism evidence="8 9">
    <name type="scientific">Megalurothrips usitatus</name>
    <name type="common">bean blossom thrips</name>
    <dbReference type="NCBI Taxonomy" id="439358"/>
    <lineage>
        <taxon>Eukaryota</taxon>
        <taxon>Metazoa</taxon>
        <taxon>Ecdysozoa</taxon>
        <taxon>Arthropoda</taxon>
        <taxon>Hexapoda</taxon>
        <taxon>Insecta</taxon>
        <taxon>Pterygota</taxon>
        <taxon>Neoptera</taxon>
        <taxon>Paraneoptera</taxon>
        <taxon>Thysanoptera</taxon>
        <taxon>Terebrantia</taxon>
        <taxon>Thripoidea</taxon>
        <taxon>Thripidae</taxon>
        <taxon>Megalurothrips</taxon>
    </lineage>
</organism>
<protein>
    <recommendedName>
        <fullName evidence="10">rRNA-processing protein EBP2 homolog</fullName>
    </recommendedName>
</protein>
<proteinExistence type="inferred from homology"/>
<accession>A0AAV7XZQ4</accession>
<name>A0AAV7XZQ4_9NEOP</name>
<dbReference type="Pfam" id="PF05890">
    <property type="entry name" value="Ebp2"/>
    <property type="match status" value="1"/>
</dbReference>
<evidence type="ECO:0000256" key="5">
    <source>
        <dbReference type="ARBA" id="ARBA00023054"/>
    </source>
</evidence>
<feature type="compositionally biased region" description="Basic and acidic residues" evidence="7">
    <location>
        <begin position="249"/>
        <end position="260"/>
    </location>
</feature>
<evidence type="ECO:0000313" key="8">
    <source>
        <dbReference type="EMBL" id="KAJ1531852.1"/>
    </source>
</evidence>
<keyword evidence="6" id="KW-0539">Nucleus</keyword>
<reference evidence="8" key="1">
    <citation type="submission" date="2022-12" db="EMBL/GenBank/DDBJ databases">
        <title>Chromosome-level genome assembly of the bean flower thrips Megalurothrips usitatus.</title>
        <authorList>
            <person name="Ma L."/>
            <person name="Liu Q."/>
            <person name="Li H."/>
            <person name="Cai W."/>
        </authorList>
    </citation>
    <scope>NUCLEOTIDE SEQUENCE</scope>
    <source>
        <strain evidence="8">Cailab_2022a</strain>
    </source>
</reference>
<dbReference type="EMBL" id="JAPTSV010000001">
    <property type="protein sequence ID" value="KAJ1531852.1"/>
    <property type="molecule type" value="Genomic_DNA"/>
</dbReference>
<dbReference type="Proteomes" id="UP001075354">
    <property type="component" value="Chromosome 1"/>
</dbReference>
<dbReference type="PANTHER" id="PTHR13028">
    <property type="entry name" value="RRNA PROCESSING PROTEIN EBNA1-BINDING PROTEIN-RELATED"/>
    <property type="match status" value="1"/>
</dbReference>
<dbReference type="GO" id="GO:0005730">
    <property type="term" value="C:nucleolus"/>
    <property type="evidence" value="ECO:0007669"/>
    <property type="project" value="UniProtKB-SubCell"/>
</dbReference>
<dbReference type="PANTHER" id="PTHR13028:SF0">
    <property type="entry name" value="RRNA-PROCESSING PROTEIN EBP2-RELATED"/>
    <property type="match status" value="1"/>
</dbReference>